<dbReference type="InterPro" id="IPR036388">
    <property type="entry name" value="WH-like_DNA-bd_sf"/>
</dbReference>
<dbReference type="InterPro" id="IPR013324">
    <property type="entry name" value="RNA_pol_sigma_r3/r4-like"/>
</dbReference>
<accession>C6LJX2</accession>
<dbReference type="InterPro" id="IPR013249">
    <property type="entry name" value="RNA_pol_sigma70_r4_t2"/>
</dbReference>
<dbReference type="InterPro" id="IPR014284">
    <property type="entry name" value="RNA_pol_sigma-70_dom"/>
</dbReference>
<evidence type="ECO:0000313" key="3">
    <source>
        <dbReference type="Proteomes" id="UP000005561"/>
    </source>
</evidence>
<dbReference type="Pfam" id="PF08281">
    <property type="entry name" value="Sigma70_r4_2"/>
    <property type="match status" value="1"/>
</dbReference>
<dbReference type="Proteomes" id="UP000005561">
    <property type="component" value="Unassembled WGS sequence"/>
</dbReference>
<comment type="caution">
    <text evidence="2">The sequence shown here is derived from an EMBL/GenBank/DDBJ whole genome shotgun (WGS) entry which is preliminary data.</text>
</comment>
<dbReference type="EMBL" id="ACCL02000022">
    <property type="protein sequence ID" value="EET59050.1"/>
    <property type="molecule type" value="Genomic_DNA"/>
</dbReference>
<keyword evidence="3" id="KW-1185">Reference proteome</keyword>
<dbReference type="GO" id="GO:0003677">
    <property type="term" value="F:DNA binding"/>
    <property type="evidence" value="ECO:0007669"/>
    <property type="project" value="InterPro"/>
</dbReference>
<dbReference type="AlphaFoldDB" id="C6LJX2"/>
<protein>
    <submittedName>
        <fullName evidence="2">RNA polymerase sigma factor, sigma-70 family</fullName>
    </submittedName>
</protein>
<dbReference type="GO" id="GO:0016987">
    <property type="term" value="F:sigma factor activity"/>
    <property type="evidence" value="ECO:0007669"/>
    <property type="project" value="InterPro"/>
</dbReference>
<dbReference type="GO" id="GO:0006352">
    <property type="term" value="P:DNA-templated transcription initiation"/>
    <property type="evidence" value="ECO:0007669"/>
    <property type="project" value="InterPro"/>
</dbReference>
<gene>
    <name evidence="2" type="ORF">BRYFOR_08959</name>
</gene>
<reference evidence="2" key="1">
    <citation type="submission" date="2009-07" db="EMBL/GenBank/DDBJ databases">
        <authorList>
            <person name="Weinstock G."/>
            <person name="Sodergren E."/>
            <person name="Clifton S."/>
            <person name="Fulton L."/>
            <person name="Fulton B."/>
            <person name="Courtney L."/>
            <person name="Fronick C."/>
            <person name="Harrison M."/>
            <person name="Strong C."/>
            <person name="Farmer C."/>
            <person name="Delahaunty K."/>
            <person name="Markovic C."/>
            <person name="Hall O."/>
            <person name="Minx P."/>
            <person name="Tomlinson C."/>
            <person name="Mitreva M."/>
            <person name="Nelson J."/>
            <person name="Hou S."/>
            <person name="Wollam A."/>
            <person name="Pepin K.H."/>
            <person name="Johnson M."/>
            <person name="Bhonagiri V."/>
            <person name="Nash W.E."/>
            <person name="Warren W."/>
            <person name="Chinwalla A."/>
            <person name="Mardis E.R."/>
            <person name="Wilson R.K."/>
        </authorList>
    </citation>
    <scope>NUCLEOTIDE SEQUENCE [LARGE SCALE GENOMIC DNA]</scope>
    <source>
        <strain evidence="2">DSM 14469</strain>
    </source>
</reference>
<name>C6LJX2_9FIRM</name>
<evidence type="ECO:0000259" key="1">
    <source>
        <dbReference type="Pfam" id="PF08281"/>
    </source>
</evidence>
<feature type="domain" description="RNA polymerase sigma factor 70 region 4 type 2" evidence="1">
    <location>
        <begin position="122"/>
        <end position="169"/>
    </location>
</feature>
<dbReference type="NCBIfam" id="TIGR02937">
    <property type="entry name" value="sigma70-ECF"/>
    <property type="match status" value="1"/>
</dbReference>
<dbReference type="eggNOG" id="ENOG5031VU1">
    <property type="taxonomic scope" value="Bacteria"/>
</dbReference>
<dbReference type="Gene3D" id="1.10.10.10">
    <property type="entry name" value="Winged helix-like DNA-binding domain superfamily/Winged helix DNA-binding domain"/>
    <property type="match status" value="1"/>
</dbReference>
<proteinExistence type="predicted"/>
<dbReference type="STRING" id="168384.SAMN05660368_03373"/>
<evidence type="ECO:0000313" key="2">
    <source>
        <dbReference type="EMBL" id="EET59050.1"/>
    </source>
</evidence>
<sequence length="178" mass="21023">MTMRKICKLNEEQRQFADTHHSIVTRFLSHHQLDEAEFYDIVIFGYLLAVQEYLEKPELSRYAFSTIAWRNMKDCVAREYYNRSRDKRTAAIASLNEEVLELEAFLPDRLAHLAEALDNQILLTELLSCMTPKEKEMVHLKADGYTYREIAEKCSITVYGVSSRFSRMRCRLRKMELI</sequence>
<organism evidence="2 3">
    <name type="scientific">Marvinbryantia formatexigens DSM 14469</name>
    <dbReference type="NCBI Taxonomy" id="478749"/>
    <lineage>
        <taxon>Bacteria</taxon>
        <taxon>Bacillati</taxon>
        <taxon>Bacillota</taxon>
        <taxon>Clostridia</taxon>
        <taxon>Lachnospirales</taxon>
        <taxon>Lachnospiraceae</taxon>
        <taxon>Marvinbryantia</taxon>
    </lineage>
</organism>
<dbReference type="SUPFAM" id="SSF88659">
    <property type="entry name" value="Sigma3 and sigma4 domains of RNA polymerase sigma factors"/>
    <property type="match status" value="1"/>
</dbReference>